<dbReference type="Proteomes" id="UP000616151">
    <property type="component" value="Unassembled WGS sequence"/>
</dbReference>
<protein>
    <submittedName>
        <fullName evidence="1">Urea carboxylase-associated family protein</fullName>
    </submittedName>
</protein>
<evidence type="ECO:0000313" key="1">
    <source>
        <dbReference type="EMBL" id="MBK1864972.1"/>
    </source>
</evidence>
<gene>
    <name evidence="1" type="ORF">JHL16_01295</name>
</gene>
<organism evidence="1 2">
    <name type="scientific">Taklimakanibacter albus</name>
    <dbReference type="NCBI Taxonomy" id="2800327"/>
    <lineage>
        <taxon>Bacteria</taxon>
        <taxon>Pseudomonadati</taxon>
        <taxon>Pseudomonadota</taxon>
        <taxon>Alphaproteobacteria</taxon>
        <taxon>Hyphomicrobiales</taxon>
        <taxon>Aestuariivirgaceae</taxon>
        <taxon>Taklimakanibacter</taxon>
    </lineage>
</organism>
<keyword evidence="2" id="KW-1185">Reference proteome</keyword>
<dbReference type="EMBL" id="JAENHL010000004">
    <property type="protein sequence ID" value="MBK1864972.1"/>
    <property type="molecule type" value="Genomic_DNA"/>
</dbReference>
<name>A0ACC5QX59_9HYPH</name>
<sequence length="199" mass="21950">MPEVRRTVIAPQSGESFSVRRGDMIRIIDPQGQQVADLWAFVIDGPALDWLSTSQTRDITEKMFPKVGDRFYSTRGEPLLTLVEDASPGPHDMLFPACNRWLYERAGLPDHPSCQDNLVKALEKAGITLPAIPDPVDFFQNSLPAPDGRLDVHASINPPGGYVALRAERDLLLVVTACSVDFHPTNGDRCTEVVVEISK</sequence>
<evidence type="ECO:0000313" key="2">
    <source>
        <dbReference type="Proteomes" id="UP000616151"/>
    </source>
</evidence>
<accession>A0ACC5QX59</accession>
<comment type="caution">
    <text evidence="1">The sequence shown here is derived from an EMBL/GenBank/DDBJ whole genome shotgun (WGS) entry which is preliminary data.</text>
</comment>
<proteinExistence type="predicted"/>
<reference evidence="1" key="1">
    <citation type="submission" date="2021-01" db="EMBL/GenBank/DDBJ databases">
        <authorList>
            <person name="Sun Q."/>
        </authorList>
    </citation>
    <scope>NUCLEOTIDE SEQUENCE</scope>
    <source>
        <strain evidence="1">YIM B02566</strain>
    </source>
</reference>